<keyword evidence="3" id="KW-1185">Reference proteome</keyword>
<dbReference type="RefSeq" id="WP_206678736.1">
    <property type="nucleotide sequence ID" value="NZ_WTPX01000107.1"/>
</dbReference>
<accession>A0ABX1VI55</accession>
<name>A0ABX1VI55_9PLAN</name>
<evidence type="ECO:0000313" key="2">
    <source>
        <dbReference type="EMBL" id="NNJ26912.1"/>
    </source>
</evidence>
<reference evidence="2 3" key="1">
    <citation type="journal article" date="2020" name="Syst. Appl. Microbiol.">
        <title>Alienimonas chondri sp. nov., a novel planctomycete isolated from the biofilm of the red alga Chondrus crispus.</title>
        <authorList>
            <person name="Vitorino I."/>
            <person name="Albuquerque L."/>
            <person name="Wiegand S."/>
            <person name="Kallscheuer N."/>
            <person name="da Costa M.S."/>
            <person name="Lobo-da-Cunha A."/>
            <person name="Jogler C."/>
            <person name="Lage O.M."/>
        </authorList>
    </citation>
    <scope>NUCLEOTIDE SEQUENCE [LARGE SCALE GENOMIC DNA]</scope>
    <source>
        <strain evidence="2 3">LzC2</strain>
    </source>
</reference>
<keyword evidence="1" id="KW-1133">Transmembrane helix</keyword>
<evidence type="ECO:0000313" key="3">
    <source>
        <dbReference type="Proteomes" id="UP000609651"/>
    </source>
</evidence>
<gene>
    <name evidence="2" type="ORF">LzC2_30080</name>
</gene>
<keyword evidence="1" id="KW-0472">Membrane</keyword>
<sequence length="79" mass="7877">MLADTTSRSPVAPLPASLGGRALAAFEGFLREEEGTTAVEYAVMLALILATIFGSIGAVGGAAGGLFASSETELEAVGF</sequence>
<comment type="caution">
    <text evidence="2">The sequence shown here is derived from an EMBL/GenBank/DDBJ whole genome shotgun (WGS) entry which is preliminary data.</text>
</comment>
<protein>
    <recommendedName>
        <fullName evidence="4">Flp family type IVb pilin</fullName>
    </recommendedName>
</protein>
<feature type="transmembrane region" description="Helical" evidence="1">
    <location>
        <begin position="41"/>
        <end position="68"/>
    </location>
</feature>
<organism evidence="2 3">
    <name type="scientific">Alienimonas chondri</name>
    <dbReference type="NCBI Taxonomy" id="2681879"/>
    <lineage>
        <taxon>Bacteria</taxon>
        <taxon>Pseudomonadati</taxon>
        <taxon>Planctomycetota</taxon>
        <taxon>Planctomycetia</taxon>
        <taxon>Planctomycetales</taxon>
        <taxon>Planctomycetaceae</taxon>
        <taxon>Alienimonas</taxon>
    </lineage>
</organism>
<keyword evidence="1" id="KW-0812">Transmembrane</keyword>
<dbReference type="EMBL" id="WTPX01000107">
    <property type="protein sequence ID" value="NNJ26912.1"/>
    <property type="molecule type" value="Genomic_DNA"/>
</dbReference>
<evidence type="ECO:0000256" key="1">
    <source>
        <dbReference type="SAM" id="Phobius"/>
    </source>
</evidence>
<dbReference type="Proteomes" id="UP000609651">
    <property type="component" value="Unassembled WGS sequence"/>
</dbReference>
<evidence type="ECO:0008006" key="4">
    <source>
        <dbReference type="Google" id="ProtNLM"/>
    </source>
</evidence>
<proteinExistence type="predicted"/>